<protein>
    <recommendedName>
        <fullName evidence="6">NADH-ubiquinone oxidoreductase chain 4</fullName>
        <ecNumber evidence="6">7.1.1.2</ecNumber>
    </recommendedName>
</protein>
<keyword evidence="6" id="KW-0830">Ubiquinone</keyword>
<keyword evidence="6" id="KW-0249">Electron transport</keyword>
<keyword evidence="6" id="KW-0520">NAD</keyword>
<dbReference type="PANTHER" id="PTHR42703:SF1">
    <property type="entry name" value="NA(+)_H(+) ANTIPORTER SUBUNIT D1"/>
    <property type="match status" value="1"/>
</dbReference>
<feature type="transmembrane region" description="Helical" evidence="6">
    <location>
        <begin position="80"/>
        <end position="100"/>
    </location>
</feature>
<evidence type="ECO:0000256" key="2">
    <source>
        <dbReference type="ARBA" id="ARBA00022475"/>
    </source>
</evidence>
<keyword evidence="2" id="KW-1003">Cell membrane</keyword>
<feature type="transmembrane region" description="Helical" evidence="6">
    <location>
        <begin position="318"/>
        <end position="340"/>
    </location>
</feature>
<dbReference type="GeneID" id="65316538"/>
<dbReference type="Pfam" id="PF00361">
    <property type="entry name" value="Proton_antipo_M"/>
    <property type="match status" value="1"/>
</dbReference>
<dbReference type="InterPro" id="IPR050586">
    <property type="entry name" value="CPA3_Na-H_Antiporter_D"/>
</dbReference>
<evidence type="ECO:0000313" key="8">
    <source>
        <dbReference type="EMBL" id="QPM99252.1"/>
    </source>
</evidence>
<keyword evidence="6" id="KW-0679">Respiratory chain</keyword>
<feature type="transmembrane region" description="Helical" evidence="6">
    <location>
        <begin position="107"/>
        <end position="125"/>
    </location>
</feature>
<feature type="transmembrane region" description="Helical" evidence="6">
    <location>
        <begin position="295"/>
        <end position="312"/>
    </location>
</feature>
<feature type="transmembrane region" description="Helical" evidence="6">
    <location>
        <begin position="389"/>
        <end position="413"/>
    </location>
</feature>
<keyword evidence="4 6" id="KW-1133">Transmembrane helix</keyword>
<feature type="transmembrane region" description="Helical" evidence="6">
    <location>
        <begin position="268"/>
        <end position="288"/>
    </location>
</feature>
<comment type="function">
    <text evidence="6">Core subunit of the mitochondrial membrane respiratory chain NADH dehydrogenase (Complex I) which catalyzes electron transfer from NADH through the respiratory chain, using ubiquinone as an electron acceptor. Essential for the catalytic activity and assembly of complex I.</text>
</comment>
<dbReference type="GO" id="GO:0031966">
    <property type="term" value="C:mitochondrial membrane"/>
    <property type="evidence" value="ECO:0007669"/>
    <property type="project" value="UniProtKB-SubCell"/>
</dbReference>
<feature type="transmembrane region" description="Helical" evidence="6">
    <location>
        <begin position="237"/>
        <end position="256"/>
    </location>
</feature>
<feature type="transmembrane region" description="Helical" evidence="6">
    <location>
        <begin position="6"/>
        <end position="24"/>
    </location>
</feature>
<feature type="transmembrane region" description="Helical" evidence="6">
    <location>
        <begin position="204"/>
        <end position="225"/>
    </location>
</feature>
<dbReference type="EMBL" id="MK889230">
    <property type="protein sequence ID" value="QPM99252.1"/>
    <property type="molecule type" value="Genomic_DNA"/>
</dbReference>
<reference evidence="8" key="1">
    <citation type="journal article" date="2020" name="Sci. Rep.">
        <title>Morphology, ultrastructure, genomics, and phylogeny of Euplotes vanleeuwenhoeki sp. nov. and its ultra-reduced endosymbiont 'Candidatus Pinguicoccus supinus' sp. nov.</title>
        <authorList>
            <person name="Serra V."/>
            <person name="Gammuto L."/>
            <person name="Nitla V."/>
            <person name="Castelli M."/>
            <person name="Lanzoni O."/>
            <person name="Sassera D."/>
            <person name="Bandi C."/>
            <person name="Sandeep B.V."/>
            <person name="Verni F."/>
            <person name="Modeo L."/>
            <person name="Petroni G."/>
        </authorList>
    </citation>
    <scope>NUCLEOTIDE SEQUENCE</scope>
    <source>
        <strain evidence="8">KKR18</strain>
    </source>
</reference>
<organism evidence="8">
    <name type="scientific">Euplotes vanleeuwenhoeki</name>
    <dbReference type="NCBI Taxonomy" id="2794224"/>
    <lineage>
        <taxon>Eukaryota</taxon>
        <taxon>Sar</taxon>
        <taxon>Alveolata</taxon>
        <taxon>Ciliophora</taxon>
        <taxon>Intramacronucleata</taxon>
        <taxon>Spirotrichea</taxon>
        <taxon>Hypotrichia</taxon>
        <taxon>Euplotida</taxon>
        <taxon>Euplotidae</taxon>
        <taxon>Euplotes</taxon>
    </lineage>
</organism>
<dbReference type="InterPro" id="IPR001750">
    <property type="entry name" value="ND/Mrp_TM"/>
</dbReference>
<dbReference type="RefSeq" id="YP_010117038.1">
    <property type="nucleotide sequence ID" value="NC_056101.1"/>
</dbReference>
<comment type="subcellular location">
    <subcellularLocation>
        <location evidence="1">Cell membrane</location>
        <topology evidence="1">Multi-pass membrane protein</topology>
    </subcellularLocation>
    <subcellularLocation>
        <location evidence="6">Mitochondrion membrane</location>
        <topology evidence="6">Multi-pass membrane protein</topology>
    </subcellularLocation>
</comment>
<dbReference type="AlphaFoldDB" id="A0A7T1C591"/>
<accession>A0A7T1C591</accession>
<keyword evidence="6 8" id="KW-0496">Mitochondrion</keyword>
<evidence type="ECO:0000259" key="7">
    <source>
        <dbReference type="Pfam" id="PF00361"/>
    </source>
</evidence>
<evidence type="ECO:0000256" key="6">
    <source>
        <dbReference type="RuleBase" id="RU003297"/>
    </source>
</evidence>
<evidence type="ECO:0000256" key="5">
    <source>
        <dbReference type="ARBA" id="ARBA00023136"/>
    </source>
</evidence>
<keyword evidence="6" id="KW-0813">Transport</keyword>
<comment type="similarity">
    <text evidence="6">Belongs to the complex I subunit 4 family.</text>
</comment>
<evidence type="ECO:0000256" key="1">
    <source>
        <dbReference type="ARBA" id="ARBA00004651"/>
    </source>
</evidence>
<dbReference type="GO" id="GO:0008137">
    <property type="term" value="F:NADH dehydrogenase (ubiquinone) activity"/>
    <property type="evidence" value="ECO:0007669"/>
    <property type="project" value="UniProtKB-UniRule"/>
</dbReference>
<sequence length="471" mass="56134">MYFIPESFNFLFLLSLLFLCYTTIIRVKFQNLQLNIILIIFLIYFIYVLYAFYFSYFIEFSHYTLSLELPTFCLSDFSKFLFPFVYIFILITLTSLIYCFSYNFSEFFNFVIYVIFIFIGGLIFFLSNSLFFFFIGYESLLIPSFLILYQFAKTRKSVEAAYLMFFWTQFGALFLILNFQYLFFINNSTLILTFNTFILSNQELIFLNLTLLIGFGVKFPIWPFYEWLPKAHVEASTNFSIFLSGVLVKFAFFGYVKLMLFLNNEHSLLYITPYLIIGIVDSSLKLYYQLDLKKLVAYSTVLEMHWLLLAVVSGQSFMLTAAFLMLISHAIVSANFFLLVDMITRRFKTRLISEVSGLYYLVPNLYFFGLMWIVIFLGFPGTILFLSEFLFFSFLIDFDFATFIIIFIFTYLISASFFFKNWFNVLFNNFSFFFNFRNNNIIDLDFREISILLFYIIFMFGFSISFQFFIF</sequence>
<dbReference type="GO" id="GO:0042773">
    <property type="term" value="P:ATP synthesis coupled electron transport"/>
    <property type="evidence" value="ECO:0007669"/>
    <property type="project" value="InterPro"/>
</dbReference>
<proteinExistence type="inferred from homology"/>
<feature type="transmembrane region" description="Helical" evidence="6">
    <location>
        <begin position="361"/>
        <end position="383"/>
    </location>
</feature>
<dbReference type="PRINTS" id="PR01437">
    <property type="entry name" value="NUOXDRDTASE4"/>
</dbReference>
<feature type="transmembrane region" description="Helical" evidence="6">
    <location>
        <begin position="131"/>
        <end position="149"/>
    </location>
</feature>
<geneLocation type="mitochondrion" evidence="8"/>
<feature type="transmembrane region" description="Helical" evidence="6">
    <location>
        <begin position="36"/>
        <end position="58"/>
    </location>
</feature>
<dbReference type="EC" id="7.1.1.2" evidence="6"/>
<feature type="domain" description="NADH:quinone oxidoreductase/Mrp antiporter transmembrane" evidence="7">
    <location>
        <begin position="127"/>
        <end position="413"/>
    </location>
</feature>
<keyword evidence="3 6" id="KW-0812">Transmembrane</keyword>
<keyword evidence="5 6" id="KW-0472">Membrane</keyword>
<dbReference type="PANTHER" id="PTHR42703">
    <property type="entry name" value="NADH DEHYDROGENASE"/>
    <property type="match status" value="1"/>
</dbReference>
<dbReference type="GO" id="GO:0005886">
    <property type="term" value="C:plasma membrane"/>
    <property type="evidence" value="ECO:0007669"/>
    <property type="project" value="UniProtKB-SubCell"/>
</dbReference>
<gene>
    <name evidence="8" type="primary">nuoM</name>
    <name evidence="8" type="ORF">MitoLV_24</name>
</gene>
<name>A0A7T1C591_9SPIT</name>
<evidence type="ECO:0000256" key="4">
    <source>
        <dbReference type="ARBA" id="ARBA00022989"/>
    </source>
</evidence>
<comment type="catalytic activity">
    <reaction evidence="6">
        <text>a ubiquinone + NADH + 5 H(+)(in) = a ubiquinol + NAD(+) + 4 H(+)(out)</text>
        <dbReference type="Rhea" id="RHEA:29091"/>
        <dbReference type="Rhea" id="RHEA-COMP:9565"/>
        <dbReference type="Rhea" id="RHEA-COMP:9566"/>
        <dbReference type="ChEBI" id="CHEBI:15378"/>
        <dbReference type="ChEBI" id="CHEBI:16389"/>
        <dbReference type="ChEBI" id="CHEBI:17976"/>
        <dbReference type="ChEBI" id="CHEBI:57540"/>
        <dbReference type="ChEBI" id="CHEBI:57945"/>
        <dbReference type="EC" id="7.1.1.2"/>
    </reaction>
</comment>
<feature type="transmembrane region" description="Helical" evidence="6">
    <location>
        <begin position="161"/>
        <end position="184"/>
    </location>
</feature>
<evidence type="ECO:0000256" key="3">
    <source>
        <dbReference type="ARBA" id="ARBA00022692"/>
    </source>
</evidence>
<feature type="transmembrane region" description="Helical" evidence="6">
    <location>
        <begin position="449"/>
        <end position="470"/>
    </location>
</feature>
<dbReference type="InterPro" id="IPR003918">
    <property type="entry name" value="NADH_UbQ_OxRdtase"/>
</dbReference>